<evidence type="ECO:0000256" key="3">
    <source>
        <dbReference type="ARBA" id="ARBA00022737"/>
    </source>
</evidence>
<dbReference type="OrthoDB" id="9801697at2"/>
<dbReference type="SUPFAM" id="SSF51161">
    <property type="entry name" value="Trimeric LpxA-like enzymes"/>
    <property type="match status" value="1"/>
</dbReference>
<dbReference type="Pfam" id="PF14602">
    <property type="entry name" value="Hexapep_2"/>
    <property type="match status" value="1"/>
</dbReference>
<dbReference type="CDD" id="cd03357">
    <property type="entry name" value="LbH_MAT_GAT"/>
    <property type="match status" value="1"/>
</dbReference>
<proteinExistence type="inferred from homology"/>
<evidence type="ECO:0000313" key="4">
    <source>
        <dbReference type="EMBL" id="KKI51518.1"/>
    </source>
</evidence>
<dbReference type="PANTHER" id="PTHR23416:SF23">
    <property type="entry name" value="ACETYLTRANSFERASE C18B11.09C-RELATED"/>
    <property type="match status" value="1"/>
</dbReference>
<dbReference type="EMBL" id="LAYJ01000076">
    <property type="protein sequence ID" value="KKI51518.1"/>
    <property type="molecule type" value="Genomic_DNA"/>
</dbReference>
<dbReference type="Gene3D" id="2.160.10.10">
    <property type="entry name" value="Hexapeptide repeat proteins"/>
    <property type="match status" value="1"/>
</dbReference>
<dbReference type="PANTHER" id="PTHR23416">
    <property type="entry name" value="SIALIC ACID SYNTHASE-RELATED"/>
    <property type="match status" value="1"/>
</dbReference>
<gene>
    <name evidence="4" type="ORF">CHK_1010</name>
</gene>
<dbReference type="RefSeq" id="WP_046442914.1">
    <property type="nucleotide sequence ID" value="NZ_JAXDTA010000135.1"/>
</dbReference>
<reference evidence="4 5" key="1">
    <citation type="submission" date="2015-04" db="EMBL/GenBank/DDBJ databases">
        <title>Draft genome sequence of bacteremic isolate Catabacter hongkongensis type strain HKU16T.</title>
        <authorList>
            <person name="Lau S.K."/>
            <person name="Teng J.L."/>
            <person name="Huang Y."/>
            <person name="Curreem S.O."/>
            <person name="Tsui S.K."/>
            <person name="Woo P.C."/>
        </authorList>
    </citation>
    <scope>NUCLEOTIDE SEQUENCE [LARGE SCALE GENOMIC DNA]</scope>
    <source>
        <strain evidence="4 5">HKU16</strain>
    </source>
</reference>
<sequence length="187" mass="20483">MNQNEFLDHMNRGLFVKGGSEEHDCMQQLNREARRITAELNGSYHEMDEIQALFSELTGRPVDKTFGLFPPFYTDCGKNIRLGKNVFINAGCHFQDQGGITVGDNTMIGHNVVLATLNHDLDPQKRRDMYPAPIVIGKDVWIGSNTTVTPGVTIGDGSVIAAGAVVTRNVPDHVLAGGVPARIIRKI</sequence>
<keyword evidence="5" id="KW-1185">Reference proteome</keyword>
<dbReference type="InterPro" id="IPR018357">
    <property type="entry name" value="Hexapep_transf_CS"/>
</dbReference>
<organism evidence="4 5">
    <name type="scientific">Christensenella hongkongensis</name>
    <dbReference type="NCBI Taxonomy" id="270498"/>
    <lineage>
        <taxon>Bacteria</taxon>
        <taxon>Bacillati</taxon>
        <taxon>Bacillota</taxon>
        <taxon>Clostridia</taxon>
        <taxon>Christensenellales</taxon>
        <taxon>Christensenellaceae</taxon>
        <taxon>Christensenella</taxon>
    </lineage>
</organism>
<dbReference type="GO" id="GO:0008925">
    <property type="term" value="F:maltose O-acetyltransferase activity"/>
    <property type="evidence" value="ECO:0007669"/>
    <property type="project" value="UniProtKB-EC"/>
</dbReference>
<keyword evidence="2 4" id="KW-0808">Transferase</keyword>
<keyword evidence="3" id="KW-0677">Repeat</keyword>
<dbReference type="InterPro" id="IPR051159">
    <property type="entry name" value="Hexapeptide_acetyltransf"/>
</dbReference>
<accession>A0A0M2NHA2</accession>
<dbReference type="InterPro" id="IPR011004">
    <property type="entry name" value="Trimer_LpxA-like_sf"/>
</dbReference>
<dbReference type="Proteomes" id="UP000034076">
    <property type="component" value="Unassembled WGS sequence"/>
</dbReference>
<evidence type="ECO:0000256" key="2">
    <source>
        <dbReference type="ARBA" id="ARBA00022679"/>
    </source>
</evidence>
<evidence type="ECO:0000313" key="5">
    <source>
        <dbReference type="Proteomes" id="UP000034076"/>
    </source>
</evidence>
<evidence type="ECO:0000256" key="1">
    <source>
        <dbReference type="ARBA" id="ARBA00007274"/>
    </source>
</evidence>
<keyword evidence="4" id="KW-0012">Acyltransferase</keyword>
<protein>
    <submittedName>
        <fullName evidence="4">Maltose O-acetyltransferase</fullName>
        <ecNumber evidence="4">2.3.1.79</ecNumber>
    </submittedName>
</protein>
<dbReference type="STRING" id="270498.CHK_1010"/>
<dbReference type="InterPro" id="IPR001451">
    <property type="entry name" value="Hexapep"/>
</dbReference>
<comment type="caution">
    <text evidence="4">The sequence shown here is derived from an EMBL/GenBank/DDBJ whole genome shotgun (WGS) entry which is preliminary data.</text>
</comment>
<dbReference type="EC" id="2.3.1.79" evidence="4"/>
<dbReference type="Pfam" id="PF00132">
    <property type="entry name" value="Hexapep"/>
    <property type="match status" value="1"/>
</dbReference>
<dbReference type="PATRIC" id="fig|270498.16.peg.1208"/>
<dbReference type="PROSITE" id="PS00101">
    <property type="entry name" value="HEXAPEP_TRANSFERASES"/>
    <property type="match status" value="1"/>
</dbReference>
<comment type="similarity">
    <text evidence="1">Belongs to the transferase hexapeptide repeat family.</text>
</comment>
<name>A0A0M2NHA2_9FIRM</name>
<dbReference type="AlphaFoldDB" id="A0A0M2NHA2"/>